<dbReference type="Proteomes" id="UP000177583">
    <property type="component" value="Unassembled WGS sequence"/>
</dbReference>
<comment type="subunit">
    <text evidence="8">Part of the 30S ribosomal subunit. Forms a tight complex with proteins S10 and S14.</text>
</comment>
<name>A0A1F6GMN6_9PROT</name>
<dbReference type="EMBL" id="MFNF01000057">
    <property type="protein sequence ID" value="OGG99374.1"/>
    <property type="molecule type" value="Genomic_DNA"/>
</dbReference>
<evidence type="ECO:0000256" key="2">
    <source>
        <dbReference type="ARBA" id="ARBA00022730"/>
    </source>
</evidence>
<accession>A0A1F6GMN6</accession>
<dbReference type="GO" id="GO:0022627">
    <property type="term" value="C:cytosolic small ribosomal subunit"/>
    <property type="evidence" value="ECO:0007669"/>
    <property type="project" value="TreeGrafter"/>
</dbReference>
<sequence>MGQKVNPIGLRLGINRTWASNWYAEKDYAALLQEDLKINEYIKEHLKNAGVAKVEIERAAKSLKVYVHAARPGIVIGRKGEEAEKVKNSLAQLVNKKDLVLNIKEVRRAETEAQLVADSIAQQLERRVAFRRVMKKTLQNVMRYNVAGCKIIVSGRLNGAEMARTERVHEGRVPLHTLKAEIDYAVAEAKTVYGIIGVKVWIVKDSKAQQAPSQAPMKRRKRKPAGKEN</sequence>
<dbReference type="NCBIfam" id="TIGR01009">
    <property type="entry name" value="rpsC_bact"/>
    <property type="match status" value="1"/>
</dbReference>
<gene>
    <name evidence="8" type="primary">rpsC</name>
    <name evidence="12" type="ORF">A2557_12295</name>
</gene>
<dbReference type="InterPro" id="IPR004044">
    <property type="entry name" value="KH_dom_type_2"/>
</dbReference>
<dbReference type="PANTHER" id="PTHR11760">
    <property type="entry name" value="30S/40S RIBOSOMAL PROTEIN S3"/>
    <property type="match status" value="1"/>
</dbReference>
<evidence type="ECO:0000256" key="10">
    <source>
        <dbReference type="SAM" id="MobiDB-lite"/>
    </source>
</evidence>
<dbReference type="Gene3D" id="3.30.300.20">
    <property type="match status" value="1"/>
</dbReference>
<evidence type="ECO:0000256" key="7">
    <source>
        <dbReference type="ARBA" id="ARBA00035257"/>
    </source>
</evidence>
<comment type="similarity">
    <text evidence="1 8 9">Belongs to the universal ribosomal protein uS3 family.</text>
</comment>
<dbReference type="Pfam" id="PF00189">
    <property type="entry name" value="Ribosomal_S3_C"/>
    <property type="match status" value="1"/>
</dbReference>
<feature type="domain" description="KH type-2" evidence="11">
    <location>
        <begin position="38"/>
        <end position="107"/>
    </location>
</feature>
<dbReference type="InterPro" id="IPR004087">
    <property type="entry name" value="KH_dom"/>
</dbReference>
<dbReference type="AlphaFoldDB" id="A0A1F6GMN6"/>
<dbReference type="PROSITE" id="PS50823">
    <property type="entry name" value="KH_TYPE_2"/>
    <property type="match status" value="1"/>
</dbReference>
<keyword evidence="2 8" id="KW-0699">rRNA-binding</keyword>
<protein>
    <recommendedName>
        <fullName evidence="7 8">Small ribosomal subunit protein uS3</fullName>
    </recommendedName>
</protein>
<evidence type="ECO:0000256" key="8">
    <source>
        <dbReference type="HAMAP-Rule" id="MF_01309"/>
    </source>
</evidence>
<dbReference type="InterPro" id="IPR009019">
    <property type="entry name" value="KH_sf_prok-type"/>
</dbReference>
<dbReference type="InterPro" id="IPR036419">
    <property type="entry name" value="Ribosomal_S3_C_sf"/>
</dbReference>
<evidence type="ECO:0000313" key="12">
    <source>
        <dbReference type="EMBL" id="OGG99374.1"/>
    </source>
</evidence>
<feature type="region of interest" description="Disordered" evidence="10">
    <location>
        <begin position="207"/>
        <end position="229"/>
    </location>
</feature>
<dbReference type="Gene3D" id="3.30.1140.32">
    <property type="entry name" value="Ribosomal protein S3, C-terminal domain"/>
    <property type="match status" value="1"/>
</dbReference>
<evidence type="ECO:0000256" key="4">
    <source>
        <dbReference type="ARBA" id="ARBA00022980"/>
    </source>
</evidence>
<keyword evidence="5 8" id="KW-0687">Ribonucleoprotein</keyword>
<evidence type="ECO:0000256" key="3">
    <source>
        <dbReference type="ARBA" id="ARBA00022884"/>
    </source>
</evidence>
<dbReference type="HAMAP" id="MF_01309_B">
    <property type="entry name" value="Ribosomal_uS3_B"/>
    <property type="match status" value="1"/>
</dbReference>
<dbReference type="GO" id="GO:0019843">
    <property type="term" value="F:rRNA binding"/>
    <property type="evidence" value="ECO:0007669"/>
    <property type="project" value="UniProtKB-UniRule"/>
</dbReference>
<evidence type="ECO:0000256" key="1">
    <source>
        <dbReference type="ARBA" id="ARBA00010761"/>
    </source>
</evidence>
<keyword evidence="3 8" id="KW-0694">RNA-binding</keyword>
<dbReference type="SUPFAM" id="SSF54821">
    <property type="entry name" value="Ribosomal protein S3 C-terminal domain"/>
    <property type="match status" value="1"/>
</dbReference>
<evidence type="ECO:0000256" key="9">
    <source>
        <dbReference type="RuleBase" id="RU003624"/>
    </source>
</evidence>
<feature type="compositionally biased region" description="Basic residues" evidence="10">
    <location>
        <begin position="217"/>
        <end position="229"/>
    </location>
</feature>
<dbReference type="PANTHER" id="PTHR11760:SF19">
    <property type="entry name" value="SMALL RIBOSOMAL SUBUNIT PROTEIN US3C"/>
    <property type="match status" value="1"/>
</dbReference>
<comment type="caution">
    <text evidence="12">The sequence shown here is derived from an EMBL/GenBank/DDBJ whole genome shotgun (WGS) entry which is preliminary data.</text>
</comment>
<dbReference type="InterPro" id="IPR001351">
    <property type="entry name" value="Ribosomal_uS3_C"/>
</dbReference>
<organism evidence="12 13">
    <name type="scientific">Candidatus Lambdaproteobacteria bacterium RIFOXYD2_FULL_56_26</name>
    <dbReference type="NCBI Taxonomy" id="1817773"/>
    <lineage>
        <taxon>Bacteria</taxon>
        <taxon>Pseudomonadati</taxon>
        <taxon>Pseudomonadota</taxon>
        <taxon>Candidatus Lambdaproteobacteria</taxon>
    </lineage>
</organism>
<proteinExistence type="inferred from homology"/>
<dbReference type="GO" id="GO:0006412">
    <property type="term" value="P:translation"/>
    <property type="evidence" value="ECO:0007669"/>
    <property type="project" value="UniProtKB-UniRule"/>
</dbReference>
<keyword evidence="4 8" id="KW-0689">Ribosomal protein</keyword>
<dbReference type="SMART" id="SM00322">
    <property type="entry name" value="KH"/>
    <property type="match status" value="1"/>
</dbReference>
<dbReference type="SUPFAM" id="SSF54814">
    <property type="entry name" value="Prokaryotic type KH domain (KH-domain type II)"/>
    <property type="match status" value="1"/>
</dbReference>
<reference evidence="12 13" key="1">
    <citation type="journal article" date="2016" name="Nat. Commun.">
        <title>Thousands of microbial genomes shed light on interconnected biogeochemical processes in an aquifer system.</title>
        <authorList>
            <person name="Anantharaman K."/>
            <person name="Brown C.T."/>
            <person name="Hug L.A."/>
            <person name="Sharon I."/>
            <person name="Castelle C.J."/>
            <person name="Probst A.J."/>
            <person name="Thomas B.C."/>
            <person name="Singh A."/>
            <person name="Wilkins M.J."/>
            <person name="Karaoz U."/>
            <person name="Brodie E.L."/>
            <person name="Williams K.H."/>
            <person name="Hubbard S.S."/>
            <person name="Banfield J.F."/>
        </authorList>
    </citation>
    <scope>NUCLEOTIDE SEQUENCE [LARGE SCALE GENOMIC DNA]</scope>
</reference>
<dbReference type="CDD" id="cd02412">
    <property type="entry name" value="KH-II_30S_S3"/>
    <property type="match status" value="1"/>
</dbReference>
<dbReference type="GO" id="GO:0003729">
    <property type="term" value="F:mRNA binding"/>
    <property type="evidence" value="ECO:0007669"/>
    <property type="project" value="UniProtKB-UniRule"/>
</dbReference>
<dbReference type="PROSITE" id="PS00548">
    <property type="entry name" value="RIBOSOMAL_S3"/>
    <property type="match status" value="1"/>
</dbReference>
<dbReference type="InterPro" id="IPR057258">
    <property type="entry name" value="Ribosomal_uS3"/>
</dbReference>
<dbReference type="Pfam" id="PF07650">
    <property type="entry name" value="KH_2"/>
    <property type="match status" value="1"/>
</dbReference>
<evidence type="ECO:0000313" key="13">
    <source>
        <dbReference type="Proteomes" id="UP000177583"/>
    </source>
</evidence>
<comment type="function">
    <text evidence="6 8">Binds the lower part of the 30S subunit head. Binds mRNA in the 70S ribosome, positioning it for translation.</text>
</comment>
<evidence type="ECO:0000256" key="6">
    <source>
        <dbReference type="ARBA" id="ARBA00024998"/>
    </source>
</evidence>
<dbReference type="GO" id="GO:0003735">
    <property type="term" value="F:structural constituent of ribosome"/>
    <property type="evidence" value="ECO:0007669"/>
    <property type="project" value="InterPro"/>
</dbReference>
<dbReference type="InterPro" id="IPR005704">
    <property type="entry name" value="Ribosomal_uS3_bac-typ"/>
</dbReference>
<dbReference type="InterPro" id="IPR015946">
    <property type="entry name" value="KH_dom-like_a/b"/>
</dbReference>
<evidence type="ECO:0000256" key="5">
    <source>
        <dbReference type="ARBA" id="ARBA00023274"/>
    </source>
</evidence>
<evidence type="ECO:0000259" key="11">
    <source>
        <dbReference type="PROSITE" id="PS50823"/>
    </source>
</evidence>
<dbReference type="FunFam" id="3.30.300.20:FF:000001">
    <property type="entry name" value="30S ribosomal protein S3"/>
    <property type="match status" value="1"/>
</dbReference>
<dbReference type="InterPro" id="IPR018280">
    <property type="entry name" value="Ribosomal_uS3_CS"/>
</dbReference>